<proteinExistence type="predicted"/>
<comment type="caution">
    <text evidence="2">The sequence shown here is derived from an EMBL/GenBank/DDBJ whole genome shotgun (WGS) entry which is preliminary data.</text>
</comment>
<name>A0A813XMS8_9BILA</name>
<reference evidence="2" key="1">
    <citation type="submission" date="2021-02" db="EMBL/GenBank/DDBJ databases">
        <authorList>
            <person name="Nowell W R."/>
        </authorList>
    </citation>
    <scope>NUCLEOTIDE SEQUENCE</scope>
    <source>
        <strain evidence="2">Ploen Becks lab</strain>
    </source>
</reference>
<keyword evidence="3" id="KW-1185">Reference proteome</keyword>
<dbReference type="InterPro" id="IPR013083">
    <property type="entry name" value="Znf_RING/FYVE/PHD"/>
</dbReference>
<feature type="non-terminal residue" evidence="2">
    <location>
        <position position="1"/>
    </location>
</feature>
<dbReference type="EMBL" id="CAJNOC010001537">
    <property type="protein sequence ID" value="CAF0872826.1"/>
    <property type="molecule type" value="Genomic_DNA"/>
</dbReference>
<protein>
    <submittedName>
        <fullName evidence="2">Uncharacterized protein</fullName>
    </submittedName>
</protein>
<feature type="region of interest" description="Disordered" evidence="1">
    <location>
        <begin position="123"/>
        <end position="144"/>
    </location>
</feature>
<accession>A0A813XMS8</accession>
<sequence>MSFGDTSNMFLPEISEKAFIITDCEDAFRNAIKSHFPGVPLVRCWNHFWKSTDRELFLQPNKQLFDLQLSNKIKGYTNNSGHKIEAWSQEFLDYYNSSISPDIESLAAWNIKPISGVKIDTISASEDSSHGSSEQTSSNSGTCSEEEIVPILEVANTIKDLNLDDSPKTISVSSNTCTSTVKDDSIENLSNDELDLDITFELKNRYNSKIGRAMWFVNKNRVKLDLDLKILEDVMNGKLLLQSKMICKEYSQLSDIFIKNFDLEGLKPMFNAKAWNDFKTIYDLKLKKSTCQLCKNLCSEKSIECDICNYWYHFTCANVSRYHQSGK</sequence>
<organism evidence="2 3">
    <name type="scientific">Brachionus calyciflorus</name>
    <dbReference type="NCBI Taxonomy" id="104777"/>
    <lineage>
        <taxon>Eukaryota</taxon>
        <taxon>Metazoa</taxon>
        <taxon>Spiralia</taxon>
        <taxon>Gnathifera</taxon>
        <taxon>Rotifera</taxon>
        <taxon>Eurotatoria</taxon>
        <taxon>Monogononta</taxon>
        <taxon>Pseudotrocha</taxon>
        <taxon>Ploima</taxon>
        <taxon>Brachionidae</taxon>
        <taxon>Brachionus</taxon>
    </lineage>
</organism>
<evidence type="ECO:0000313" key="2">
    <source>
        <dbReference type="EMBL" id="CAF0872826.1"/>
    </source>
</evidence>
<feature type="compositionally biased region" description="Low complexity" evidence="1">
    <location>
        <begin position="123"/>
        <end position="143"/>
    </location>
</feature>
<evidence type="ECO:0000256" key="1">
    <source>
        <dbReference type="SAM" id="MobiDB-lite"/>
    </source>
</evidence>
<dbReference type="InterPro" id="IPR011011">
    <property type="entry name" value="Znf_FYVE_PHD"/>
</dbReference>
<dbReference type="AlphaFoldDB" id="A0A813XMS8"/>
<dbReference type="SUPFAM" id="SSF57903">
    <property type="entry name" value="FYVE/PHD zinc finger"/>
    <property type="match status" value="1"/>
</dbReference>
<dbReference type="Proteomes" id="UP000663879">
    <property type="component" value="Unassembled WGS sequence"/>
</dbReference>
<evidence type="ECO:0000313" key="3">
    <source>
        <dbReference type="Proteomes" id="UP000663879"/>
    </source>
</evidence>
<dbReference type="OrthoDB" id="10042778at2759"/>
<dbReference type="Gene3D" id="3.30.40.10">
    <property type="entry name" value="Zinc/RING finger domain, C3HC4 (zinc finger)"/>
    <property type="match status" value="1"/>
</dbReference>
<gene>
    <name evidence="2" type="ORF">OXX778_LOCUS10020</name>
</gene>